<organism evidence="1 2">
    <name type="scientific">Pyronema omphalodes (strain CBS 100304)</name>
    <name type="common">Pyronema confluens</name>
    <dbReference type="NCBI Taxonomy" id="1076935"/>
    <lineage>
        <taxon>Eukaryota</taxon>
        <taxon>Fungi</taxon>
        <taxon>Dikarya</taxon>
        <taxon>Ascomycota</taxon>
        <taxon>Pezizomycotina</taxon>
        <taxon>Pezizomycetes</taxon>
        <taxon>Pezizales</taxon>
        <taxon>Pyronemataceae</taxon>
        <taxon>Pyronema</taxon>
    </lineage>
</organism>
<evidence type="ECO:0000313" key="1">
    <source>
        <dbReference type="EMBL" id="CCX17126.1"/>
    </source>
</evidence>
<dbReference type="AlphaFoldDB" id="U4LJ55"/>
<sequence>MFLSATLVNYQRGLKLEFRARWCCADSVLNEKAGSDRELSGCLAVEQLSEAMDGPYDTDEDGTDFRRRYRIKPAGYRSGALPGLGPKA</sequence>
<dbReference type="Proteomes" id="UP000018144">
    <property type="component" value="Unassembled WGS sequence"/>
</dbReference>
<protein>
    <submittedName>
        <fullName evidence="1">Uncharacterized protein</fullName>
    </submittedName>
</protein>
<keyword evidence="2" id="KW-1185">Reference proteome</keyword>
<proteinExistence type="predicted"/>
<name>U4LJ55_PYROM</name>
<dbReference type="EMBL" id="HF936576">
    <property type="protein sequence ID" value="CCX17126.1"/>
    <property type="molecule type" value="Genomic_DNA"/>
</dbReference>
<evidence type="ECO:0000313" key="2">
    <source>
        <dbReference type="Proteomes" id="UP000018144"/>
    </source>
</evidence>
<gene>
    <name evidence="1" type="ORF">PCON_04054</name>
</gene>
<accession>U4LJ55</accession>
<reference evidence="1 2" key="1">
    <citation type="journal article" date="2013" name="PLoS Genet.">
        <title>The genome and development-dependent transcriptomes of Pyronema confluens: a window into fungal evolution.</title>
        <authorList>
            <person name="Traeger S."/>
            <person name="Altegoer F."/>
            <person name="Freitag M."/>
            <person name="Gabaldon T."/>
            <person name="Kempken F."/>
            <person name="Kumar A."/>
            <person name="Marcet-Houben M."/>
            <person name="Poggeler S."/>
            <person name="Stajich J.E."/>
            <person name="Nowrousian M."/>
        </authorList>
    </citation>
    <scope>NUCLEOTIDE SEQUENCE [LARGE SCALE GENOMIC DNA]</scope>
    <source>
        <strain evidence="2">CBS 100304</strain>
        <tissue evidence="1">Vegetative mycelium</tissue>
    </source>
</reference>